<accession>A0A183BZW3</accession>
<reference evidence="2" key="2">
    <citation type="submission" date="2016-06" db="UniProtKB">
        <authorList>
            <consortium name="WormBaseParasite"/>
        </authorList>
    </citation>
    <scope>IDENTIFICATION</scope>
</reference>
<name>A0A183BZW3_GLOPA</name>
<dbReference type="AlphaFoldDB" id="A0A183BZW3"/>
<evidence type="ECO:0000313" key="1">
    <source>
        <dbReference type="Proteomes" id="UP000050741"/>
    </source>
</evidence>
<proteinExistence type="predicted"/>
<sequence>MATPAKKRKKMDRPILAPFGSVITSTGARRSARIARINNVHLQNIFCCADIWLDIFAFIGPGQLGLKLALLSNRFDCLVDNHFKTRKWALGKFEIRMRKEDKIVQIVKRVKNGRLQWLPIPQQPLPDGLVGFNEISVRYAFFGGFKK</sequence>
<reference evidence="1" key="1">
    <citation type="submission" date="2014-05" db="EMBL/GenBank/DDBJ databases">
        <title>The genome and life-stage specific transcriptomes of Globodera pallida elucidate key aspects of plant parasitism by a cyst nematode.</title>
        <authorList>
            <person name="Cotton J.A."/>
            <person name="Lilley C.J."/>
            <person name="Jones L.M."/>
            <person name="Kikuchi T."/>
            <person name="Reid A.J."/>
            <person name="Thorpe P."/>
            <person name="Tsai I.J."/>
            <person name="Beasley H."/>
            <person name="Blok V."/>
            <person name="Cock P.J.A."/>
            <person name="Van den Akker S.E."/>
            <person name="Holroyd N."/>
            <person name="Hunt M."/>
            <person name="Mantelin S."/>
            <person name="Naghra H."/>
            <person name="Pain A."/>
            <person name="Palomares-Rius J.E."/>
            <person name="Zarowiecki M."/>
            <person name="Berriman M."/>
            <person name="Jones J.T."/>
            <person name="Urwin P.E."/>
        </authorList>
    </citation>
    <scope>NUCLEOTIDE SEQUENCE [LARGE SCALE GENOMIC DNA]</scope>
    <source>
        <strain evidence="1">Lindley</strain>
    </source>
</reference>
<keyword evidence="1" id="KW-1185">Reference proteome</keyword>
<protein>
    <submittedName>
        <fullName evidence="2">DAGKa domain-containing protein</fullName>
    </submittedName>
</protein>
<evidence type="ECO:0000313" key="2">
    <source>
        <dbReference type="WBParaSite" id="GPLIN_000615500"/>
    </source>
</evidence>
<organism evidence="1 2">
    <name type="scientific">Globodera pallida</name>
    <name type="common">Potato cyst nematode worm</name>
    <name type="synonym">Heterodera pallida</name>
    <dbReference type="NCBI Taxonomy" id="36090"/>
    <lineage>
        <taxon>Eukaryota</taxon>
        <taxon>Metazoa</taxon>
        <taxon>Ecdysozoa</taxon>
        <taxon>Nematoda</taxon>
        <taxon>Chromadorea</taxon>
        <taxon>Rhabditida</taxon>
        <taxon>Tylenchina</taxon>
        <taxon>Tylenchomorpha</taxon>
        <taxon>Tylenchoidea</taxon>
        <taxon>Heteroderidae</taxon>
        <taxon>Heteroderinae</taxon>
        <taxon>Globodera</taxon>
    </lineage>
</organism>
<dbReference type="WBParaSite" id="GPLIN_000615500">
    <property type="protein sequence ID" value="GPLIN_000615500"/>
    <property type="gene ID" value="GPLIN_000615500"/>
</dbReference>
<dbReference type="Proteomes" id="UP000050741">
    <property type="component" value="Unassembled WGS sequence"/>
</dbReference>